<proteinExistence type="predicted"/>
<dbReference type="AlphaFoldDB" id="A0AAV2PDY4"/>
<protein>
    <submittedName>
        <fullName evidence="1">Uncharacterized protein</fullName>
    </submittedName>
</protein>
<evidence type="ECO:0000313" key="1">
    <source>
        <dbReference type="EMBL" id="CAL1689310.1"/>
    </source>
</evidence>
<keyword evidence="2" id="KW-1185">Reference proteome</keyword>
<gene>
    <name evidence="1" type="ORF">LPLAT_LOCUS14258</name>
</gene>
<dbReference type="EMBL" id="OZ034832">
    <property type="protein sequence ID" value="CAL1689310.1"/>
    <property type="molecule type" value="Genomic_DNA"/>
</dbReference>
<accession>A0AAV2PDY4</accession>
<evidence type="ECO:0000313" key="2">
    <source>
        <dbReference type="Proteomes" id="UP001497644"/>
    </source>
</evidence>
<dbReference type="Proteomes" id="UP001497644">
    <property type="component" value="Chromosome 9"/>
</dbReference>
<organism evidence="1 2">
    <name type="scientific">Lasius platythorax</name>
    <dbReference type="NCBI Taxonomy" id="488582"/>
    <lineage>
        <taxon>Eukaryota</taxon>
        <taxon>Metazoa</taxon>
        <taxon>Ecdysozoa</taxon>
        <taxon>Arthropoda</taxon>
        <taxon>Hexapoda</taxon>
        <taxon>Insecta</taxon>
        <taxon>Pterygota</taxon>
        <taxon>Neoptera</taxon>
        <taxon>Endopterygota</taxon>
        <taxon>Hymenoptera</taxon>
        <taxon>Apocrita</taxon>
        <taxon>Aculeata</taxon>
        <taxon>Formicoidea</taxon>
        <taxon>Formicidae</taxon>
        <taxon>Formicinae</taxon>
        <taxon>Lasius</taxon>
        <taxon>Lasius</taxon>
    </lineage>
</organism>
<sequence length="113" mass="12630">MRVFEILASFCAPRFLRAFKTERIKSHAVNWVEVSLSCVCRQYSPFGKIRRKAAPRLPTGRAHECKLSDKPAFMRRHIPPFRNIASGIVIGADIAGFHFTPVADGAPSSDEDT</sequence>
<name>A0AAV2PDY4_9HYME</name>
<reference evidence="1" key="1">
    <citation type="submission" date="2024-04" db="EMBL/GenBank/DDBJ databases">
        <authorList>
            <consortium name="Molecular Ecology Group"/>
        </authorList>
    </citation>
    <scope>NUCLEOTIDE SEQUENCE</scope>
</reference>